<comment type="caution">
    <text evidence="10">The sequence shown here is derived from an EMBL/GenBank/DDBJ whole genome shotgun (WGS) entry which is preliminary data.</text>
</comment>
<dbReference type="InterPro" id="IPR018483">
    <property type="entry name" value="Carb_kinase_FGGY_CS"/>
</dbReference>
<evidence type="ECO:0000256" key="7">
    <source>
        <dbReference type="RuleBase" id="RU003733"/>
    </source>
</evidence>
<evidence type="ECO:0000313" key="10">
    <source>
        <dbReference type="EMBL" id="MBC5686504.1"/>
    </source>
</evidence>
<evidence type="ECO:0000256" key="4">
    <source>
        <dbReference type="ARBA" id="ARBA00022777"/>
    </source>
</evidence>
<evidence type="ECO:0000259" key="9">
    <source>
        <dbReference type="Pfam" id="PF02782"/>
    </source>
</evidence>
<dbReference type="PROSITE" id="PS00445">
    <property type="entry name" value="FGGY_KINASES_2"/>
    <property type="match status" value="1"/>
</dbReference>
<dbReference type="PANTHER" id="PTHR10196:SF69">
    <property type="entry name" value="GLYCEROL KINASE"/>
    <property type="match status" value="1"/>
</dbReference>
<dbReference type="RefSeq" id="WP_186854329.1">
    <property type="nucleotide sequence ID" value="NZ_JACOPG010000003.1"/>
</dbReference>
<evidence type="ECO:0000256" key="5">
    <source>
        <dbReference type="ARBA" id="ARBA00022840"/>
    </source>
</evidence>
<evidence type="ECO:0000256" key="6">
    <source>
        <dbReference type="ARBA" id="ARBA00043149"/>
    </source>
</evidence>
<dbReference type="Gene3D" id="3.30.420.40">
    <property type="match status" value="2"/>
</dbReference>
<evidence type="ECO:0000256" key="2">
    <source>
        <dbReference type="ARBA" id="ARBA00022679"/>
    </source>
</evidence>
<keyword evidence="5" id="KW-0067">ATP-binding</keyword>
<keyword evidence="4 7" id="KW-0418">Kinase</keyword>
<dbReference type="SUPFAM" id="SSF53067">
    <property type="entry name" value="Actin-like ATPase domain"/>
    <property type="match status" value="2"/>
</dbReference>
<evidence type="ECO:0000313" key="11">
    <source>
        <dbReference type="Proteomes" id="UP000643810"/>
    </source>
</evidence>
<evidence type="ECO:0000256" key="1">
    <source>
        <dbReference type="ARBA" id="ARBA00009156"/>
    </source>
</evidence>
<evidence type="ECO:0000259" key="8">
    <source>
        <dbReference type="Pfam" id="PF00370"/>
    </source>
</evidence>
<accession>A0ABR7GGC3</accession>
<dbReference type="InterPro" id="IPR000577">
    <property type="entry name" value="Carb_kinase_FGGY"/>
</dbReference>
<dbReference type="PANTHER" id="PTHR10196">
    <property type="entry name" value="SUGAR KINASE"/>
    <property type="match status" value="1"/>
</dbReference>
<dbReference type="InterPro" id="IPR043129">
    <property type="entry name" value="ATPase_NBD"/>
</dbReference>
<gene>
    <name evidence="10" type="primary">glpK</name>
    <name evidence="10" type="ORF">H8R94_07825</name>
</gene>
<feature type="domain" description="Carbohydrate kinase FGGY C-terminal" evidence="9">
    <location>
        <begin position="276"/>
        <end position="460"/>
    </location>
</feature>
<keyword evidence="2 7" id="KW-0808">Transferase</keyword>
<dbReference type="PIRSF" id="PIRSF000538">
    <property type="entry name" value="GlpK"/>
    <property type="match status" value="1"/>
</dbReference>
<dbReference type="CDD" id="cd07769">
    <property type="entry name" value="ASKHA_NBD_FGGY_GK"/>
    <property type="match status" value="1"/>
</dbReference>
<organism evidence="10 11">
    <name type="scientific">Roseburia lenta</name>
    <dbReference type="NCBI Taxonomy" id="2763061"/>
    <lineage>
        <taxon>Bacteria</taxon>
        <taxon>Bacillati</taxon>
        <taxon>Bacillota</taxon>
        <taxon>Clostridia</taxon>
        <taxon>Lachnospirales</taxon>
        <taxon>Lachnospiraceae</taxon>
        <taxon>Roseburia</taxon>
    </lineage>
</organism>
<dbReference type="InterPro" id="IPR018484">
    <property type="entry name" value="FGGY_N"/>
</dbReference>
<protein>
    <recommendedName>
        <fullName evidence="6">ATP:glycerol 3-phosphotransferase</fullName>
    </recommendedName>
</protein>
<reference evidence="10 11" key="1">
    <citation type="submission" date="2020-08" db="EMBL/GenBank/DDBJ databases">
        <title>Genome public.</title>
        <authorList>
            <person name="Liu C."/>
            <person name="Sun Q."/>
        </authorList>
    </citation>
    <scope>NUCLEOTIDE SEQUENCE [LARGE SCALE GENOMIC DNA]</scope>
    <source>
        <strain evidence="10 11">NSJ-9</strain>
    </source>
</reference>
<dbReference type="Proteomes" id="UP000643810">
    <property type="component" value="Unassembled WGS sequence"/>
</dbReference>
<sequence>MAGKKYVLAIDQSTQGTKGILFDAEGQLICRRDIAHEQIVNEKGWVSHDLDEIYRNTLQVVQDVVTEAGIAQEEIACLGISNQRETSAAWDRKTKEPLAKAIVWQCSRAEDICKRIENNVILDTKQEQKASGGVGEAIRQKTGMQLSPYFPAAKYAWLQENEPEVARAKQENRLCLGTIDSWLVFKLTKGEAFATDVSNASRTQLFNITDLKWDEEICGWFSVDAKTLPEVRDSNAFYGKTDFEGFFAEPIPILGVIGDSQGALYGQNCREKGLVKATYGTGSSVMMHAGDKPIVLDNGMVTSIAWGMDGKVSYVLEGNINYAGATVSWLKDNLGIITSAGETEAMAFAANPTDETYLIPAFSGLGAPYWKVDAKAMLYGMSRTTGKNEIVCAALESIAYQIADIVEGMQYDKGMSKSVLRVDGGATENAYLMQFQSNILQKKVEVSACQEASAYGAALLSGEKAEIYDDKVLSDLRACQVYEPKMPESKRQEKWQGWRNAMEKVLR</sequence>
<dbReference type="Pfam" id="PF02782">
    <property type="entry name" value="FGGY_C"/>
    <property type="match status" value="1"/>
</dbReference>
<evidence type="ECO:0000256" key="3">
    <source>
        <dbReference type="ARBA" id="ARBA00022741"/>
    </source>
</evidence>
<dbReference type="PROSITE" id="PS00933">
    <property type="entry name" value="FGGY_KINASES_1"/>
    <property type="match status" value="1"/>
</dbReference>
<dbReference type="Pfam" id="PF00370">
    <property type="entry name" value="FGGY_N"/>
    <property type="match status" value="1"/>
</dbReference>
<comment type="similarity">
    <text evidence="1 7">Belongs to the FGGY kinase family.</text>
</comment>
<keyword evidence="3" id="KW-0547">Nucleotide-binding</keyword>
<dbReference type="NCBIfam" id="NF000756">
    <property type="entry name" value="PRK00047.1"/>
    <property type="match status" value="1"/>
</dbReference>
<proteinExistence type="inferred from homology"/>
<keyword evidence="11" id="KW-1185">Reference proteome</keyword>
<dbReference type="InterPro" id="IPR018485">
    <property type="entry name" value="FGGY_C"/>
</dbReference>
<name>A0ABR7GGC3_9FIRM</name>
<dbReference type="EMBL" id="JACOPG010000003">
    <property type="protein sequence ID" value="MBC5686504.1"/>
    <property type="molecule type" value="Genomic_DNA"/>
</dbReference>
<feature type="domain" description="Carbohydrate kinase FGGY N-terminal" evidence="8">
    <location>
        <begin position="6"/>
        <end position="266"/>
    </location>
</feature>
<dbReference type="GO" id="GO:0004370">
    <property type="term" value="F:glycerol kinase activity"/>
    <property type="evidence" value="ECO:0007669"/>
    <property type="project" value="UniProtKB-EC"/>
</dbReference>